<keyword evidence="3" id="KW-1185">Reference proteome</keyword>
<organism evidence="2 3">
    <name type="scientific">Fulvimarina uroteuthidis</name>
    <dbReference type="NCBI Taxonomy" id="3098149"/>
    <lineage>
        <taxon>Bacteria</taxon>
        <taxon>Pseudomonadati</taxon>
        <taxon>Pseudomonadota</taxon>
        <taxon>Alphaproteobacteria</taxon>
        <taxon>Hyphomicrobiales</taxon>
        <taxon>Aurantimonadaceae</taxon>
        <taxon>Fulvimarina</taxon>
    </lineage>
</organism>
<gene>
    <name evidence="2" type="ORF">U0C82_09130</name>
</gene>
<dbReference type="EMBL" id="JAXLPB010000002">
    <property type="protein sequence ID" value="MDY8109302.1"/>
    <property type="molecule type" value="Genomic_DNA"/>
</dbReference>
<name>A0ABU5I2D5_9HYPH</name>
<sequence>MTGEQVFLIFLGPFGMAATAVLVMYLTSSPLDSEEKKRGWWRVLMGK</sequence>
<evidence type="ECO:0000313" key="2">
    <source>
        <dbReference type="EMBL" id="MDY8109302.1"/>
    </source>
</evidence>
<keyword evidence="1" id="KW-1133">Transmembrane helix</keyword>
<evidence type="ECO:0000313" key="3">
    <source>
        <dbReference type="Proteomes" id="UP001294412"/>
    </source>
</evidence>
<keyword evidence="1" id="KW-0472">Membrane</keyword>
<evidence type="ECO:0000256" key="1">
    <source>
        <dbReference type="SAM" id="Phobius"/>
    </source>
</evidence>
<comment type="caution">
    <text evidence="2">The sequence shown here is derived from an EMBL/GenBank/DDBJ whole genome shotgun (WGS) entry which is preliminary data.</text>
</comment>
<feature type="transmembrane region" description="Helical" evidence="1">
    <location>
        <begin position="6"/>
        <end position="28"/>
    </location>
</feature>
<accession>A0ABU5I2D5</accession>
<dbReference type="RefSeq" id="WP_322186746.1">
    <property type="nucleotide sequence ID" value="NZ_JAXLPB010000002.1"/>
</dbReference>
<proteinExistence type="predicted"/>
<dbReference type="Proteomes" id="UP001294412">
    <property type="component" value="Unassembled WGS sequence"/>
</dbReference>
<protein>
    <submittedName>
        <fullName evidence="2">Uncharacterized protein</fullName>
    </submittedName>
</protein>
<reference evidence="2 3" key="1">
    <citation type="submission" date="2023-12" db="EMBL/GenBank/DDBJ databases">
        <title>Description of Novel Strain Fulvimarina sp. 2208YS6-2-32 isolated from Uroteuthis (Photololigo) edulis.</title>
        <authorList>
            <person name="Park J.-S."/>
        </authorList>
    </citation>
    <scope>NUCLEOTIDE SEQUENCE [LARGE SCALE GENOMIC DNA]</scope>
    <source>
        <strain evidence="2 3">2208YS6-2-32</strain>
    </source>
</reference>
<keyword evidence="1" id="KW-0812">Transmembrane</keyword>